<dbReference type="SUPFAM" id="SSF116734">
    <property type="entry name" value="DNA methylase specificity domain"/>
    <property type="match status" value="2"/>
</dbReference>
<dbReference type="Proteomes" id="UP000232638">
    <property type="component" value="Chromosome"/>
</dbReference>
<dbReference type="PANTHER" id="PTHR30408:SF12">
    <property type="entry name" value="TYPE I RESTRICTION ENZYME MJAVIII SPECIFICITY SUBUNIT"/>
    <property type="match status" value="1"/>
</dbReference>
<dbReference type="RefSeq" id="WP_100920207.1">
    <property type="nucleotide sequence ID" value="NZ_CP020370.1"/>
</dbReference>
<dbReference type="GO" id="GO:0003677">
    <property type="term" value="F:DNA binding"/>
    <property type="evidence" value="ECO:0007669"/>
    <property type="project" value="UniProtKB-KW"/>
</dbReference>
<feature type="domain" description="Type I restriction modification DNA specificity" evidence="4">
    <location>
        <begin position="190"/>
        <end position="359"/>
    </location>
</feature>
<dbReference type="GO" id="GO:0009307">
    <property type="term" value="P:DNA restriction-modification system"/>
    <property type="evidence" value="ECO:0007669"/>
    <property type="project" value="UniProtKB-KW"/>
</dbReference>
<organism evidence="5 6">
    <name type="scientific">Candidatus Thiodictyon syntrophicum</name>
    <dbReference type="NCBI Taxonomy" id="1166950"/>
    <lineage>
        <taxon>Bacteria</taxon>
        <taxon>Pseudomonadati</taxon>
        <taxon>Pseudomonadota</taxon>
        <taxon>Gammaproteobacteria</taxon>
        <taxon>Chromatiales</taxon>
        <taxon>Chromatiaceae</taxon>
        <taxon>Thiodictyon</taxon>
    </lineage>
</organism>
<keyword evidence="6" id="KW-1185">Reference proteome</keyword>
<reference evidence="5 6" key="1">
    <citation type="submission" date="2017-03" db="EMBL/GenBank/DDBJ databases">
        <title>Complete genome sequence of Candidatus 'Thiodictyon syntrophicum' sp. nov. strain Cad16T, a photolithoautotroph purple sulfur bacterium isolated from an alpine meromictic lake.</title>
        <authorList>
            <person name="Luedin S.M."/>
            <person name="Pothier J.F."/>
            <person name="Danza F."/>
            <person name="Storelli N."/>
            <person name="Wittwer M."/>
            <person name="Tonolla M."/>
        </authorList>
    </citation>
    <scope>NUCLEOTIDE SEQUENCE [LARGE SCALE GENOMIC DNA]</scope>
    <source>
        <strain evidence="5 6">Cad16T</strain>
    </source>
</reference>
<keyword evidence="2" id="KW-0680">Restriction system</keyword>
<proteinExistence type="inferred from homology"/>
<gene>
    <name evidence="5" type="ORF">THSYN_17045</name>
</gene>
<dbReference type="Pfam" id="PF01420">
    <property type="entry name" value="Methylase_S"/>
    <property type="match status" value="2"/>
</dbReference>
<sequence length="391" mass="44324">MGDWPMARLGDLATYINGRPFKPSDWGTTGRPIIRIQNLTDPSAPFNFYTGSVDERNLIRAGDLLVSWSASLDAFIWHRGEAILNQHIFKVVEKTSSVDRQYLYYALREVMGEIRKQTHGATMKHINKPEFEAFEIPLPPLPQQQRIAQALKTRLAVVERGRQVSAERLQAASALTAAYLREVFETEEADEWQEFSLGDLALIVQNGLYKKAEFYGSGEPLIRMYNVDNGTWRLNHKELASVILADDEKEKFRLQARDLLVSRVNSYEQVGKSGIVSDAESSYFFENMLIRLRFVPEVDPLFMVQQLATRRVREALRGVAKRAIGQVSINSSDLRNLKVRLPDINRQKQISLLLDARIDSAASLRKLVSEEVLGFADIPSVLLRQAFSGAL</sequence>
<dbReference type="InterPro" id="IPR000055">
    <property type="entry name" value="Restrct_endonuc_typeI_TRD"/>
</dbReference>
<dbReference type="Gene3D" id="3.90.220.20">
    <property type="entry name" value="DNA methylase specificity domains"/>
    <property type="match status" value="2"/>
</dbReference>
<evidence type="ECO:0000259" key="4">
    <source>
        <dbReference type="Pfam" id="PF01420"/>
    </source>
</evidence>
<evidence type="ECO:0000256" key="1">
    <source>
        <dbReference type="ARBA" id="ARBA00010923"/>
    </source>
</evidence>
<dbReference type="AlphaFoldDB" id="A0A2K8UA73"/>
<protein>
    <recommendedName>
        <fullName evidence="4">Type I restriction modification DNA specificity domain-containing protein</fullName>
    </recommendedName>
</protein>
<dbReference type="REBASE" id="226761">
    <property type="entry name" value="S.Tsy16TORF17040P"/>
</dbReference>
<dbReference type="EMBL" id="CP020370">
    <property type="protein sequence ID" value="AUB82480.1"/>
    <property type="molecule type" value="Genomic_DNA"/>
</dbReference>
<dbReference type="OrthoDB" id="398435at2"/>
<keyword evidence="3" id="KW-0238">DNA-binding</keyword>
<dbReference type="CDD" id="cd17254">
    <property type="entry name" value="RMtype1_S_FclI-TRD1-CR1_like"/>
    <property type="match status" value="1"/>
</dbReference>
<dbReference type="CDD" id="cd17517">
    <property type="entry name" value="RMtype1_S_EcoKI_StySPI-TRD2-CR2_like"/>
    <property type="match status" value="1"/>
</dbReference>
<evidence type="ECO:0000256" key="2">
    <source>
        <dbReference type="ARBA" id="ARBA00022747"/>
    </source>
</evidence>
<evidence type="ECO:0000313" key="5">
    <source>
        <dbReference type="EMBL" id="AUB82480.1"/>
    </source>
</evidence>
<feature type="domain" description="Type I restriction modification DNA specificity" evidence="4">
    <location>
        <begin position="2"/>
        <end position="153"/>
    </location>
</feature>
<comment type="similarity">
    <text evidence="1">Belongs to the type-I restriction system S methylase family.</text>
</comment>
<accession>A0A2K8UA73</accession>
<evidence type="ECO:0000313" key="6">
    <source>
        <dbReference type="Proteomes" id="UP000232638"/>
    </source>
</evidence>
<evidence type="ECO:0000256" key="3">
    <source>
        <dbReference type="ARBA" id="ARBA00023125"/>
    </source>
</evidence>
<name>A0A2K8UA73_9GAMM</name>
<dbReference type="PANTHER" id="PTHR30408">
    <property type="entry name" value="TYPE-1 RESTRICTION ENZYME ECOKI SPECIFICITY PROTEIN"/>
    <property type="match status" value="1"/>
</dbReference>
<dbReference type="InterPro" id="IPR052021">
    <property type="entry name" value="Type-I_RS_S_subunit"/>
</dbReference>
<dbReference type="KEGG" id="tsy:THSYN_17045"/>
<dbReference type="InterPro" id="IPR044946">
    <property type="entry name" value="Restrct_endonuc_typeI_TRD_sf"/>
</dbReference>